<evidence type="ECO:0000256" key="1">
    <source>
        <dbReference type="ARBA" id="ARBA00007039"/>
    </source>
</evidence>
<organism evidence="7 8">
    <name type="scientific">Zhenpiania hominis</name>
    <dbReference type="NCBI Taxonomy" id="2763644"/>
    <lineage>
        <taxon>Bacteria</taxon>
        <taxon>Bacillati</taxon>
        <taxon>Bacillota</taxon>
        <taxon>Clostridia</taxon>
        <taxon>Peptostreptococcales</taxon>
        <taxon>Anaerovoracaceae</taxon>
        <taxon>Zhenpiania</taxon>
    </lineage>
</organism>
<keyword evidence="5" id="KW-0720">Serine protease</keyword>
<dbReference type="EMBL" id="JACRYT010000033">
    <property type="protein sequence ID" value="MBC6681324.1"/>
    <property type="molecule type" value="Genomic_DNA"/>
</dbReference>
<proteinExistence type="inferred from homology"/>
<evidence type="ECO:0000313" key="8">
    <source>
        <dbReference type="Proteomes" id="UP000602647"/>
    </source>
</evidence>
<dbReference type="NCBIfam" id="NF045542">
    <property type="entry name" value="Clp_rel_HeadMat"/>
    <property type="match status" value="1"/>
</dbReference>
<keyword evidence="2" id="KW-0963">Cytoplasm</keyword>
<dbReference type="PANTHER" id="PTHR10381">
    <property type="entry name" value="ATP-DEPENDENT CLP PROTEASE PROTEOLYTIC SUBUNIT"/>
    <property type="match status" value="1"/>
</dbReference>
<dbReference type="CDD" id="cd07016">
    <property type="entry name" value="S14_ClpP_1"/>
    <property type="match status" value="1"/>
</dbReference>
<dbReference type="InterPro" id="IPR001907">
    <property type="entry name" value="ClpP"/>
</dbReference>
<dbReference type="GO" id="GO:0004176">
    <property type="term" value="F:ATP-dependent peptidase activity"/>
    <property type="evidence" value="ECO:0007669"/>
    <property type="project" value="InterPro"/>
</dbReference>
<evidence type="ECO:0000256" key="5">
    <source>
        <dbReference type="ARBA" id="ARBA00022825"/>
    </source>
</evidence>
<dbReference type="GO" id="GO:0006515">
    <property type="term" value="P:protein quality control for misfolded or incompletely synthesized proteins"/>
    <property type="evidence" value="ECO:0007669"/>
    <property type="project" value="TreeGrafter"/>
</dbReference>
<keyword evidence="3 7" id="KW-0645">Protease</keyword>
<comment type="similarity">
    <text evidence="1 6">Belongs to the peptidase S14 family.</text>
</comment>
<evidence type="ECO:0000256" key="3">
    <source>
        <dbReference type="ARBA" id="ARBA00022670"/>
    </source>
</evidence>
<dbReference type="PANTHER" id="PTHR10381:SF70">
    <property type="entry name" value="ATP-DEPENDENT CLP PROTEASE PROTEOLYTIC SUBUNIT"/>
    <property type="match status" value="1"/>
</dbReference>
<dbReference type="GO" id="GO:0051117">
    <property type="term" value="F:ATPase binding"/>
    <property type="evidence" value="ECO:0007669"/>
    <property type="project" value="TreeGrafter"/>
</dbReference>
<dbReference type="Proteomes" id="UP000602647">
    <property type="component" value="Unassembled WGS sequence"/>
</dbReference>
<accession>A0A923NMK3</accession>
<dbReference type="GO" id="GO:0004252">
    <property type="term" value="F:serine-type endopeptidase activity"/>
    <property type="evidence" value="ECO:0007669"/>
    <property type="project" value="InterPro"/>
</dbReference>
<evidence type="ECO:0000313" key="7">
    <source>
        <dbReference type="EMBL" id="MBC6681324.1"/>
    </source>
</evidence>
<evidence type="ECO:0000256" key="6">
    <source>
        <dbReference type="RuleBase" id="RU003567"/>
    </source>
</evidence>
<dbReference type="Pfam" id="PF00574">
    <property type="entry name" value="CLP_protease"/>
    <property type="match status" value="1"/>
</dbReference>
<dbReference type="InterPro" id="IPR023562">
    <property type="entry name" value="ClpP/TepA"/>
</dbReference>
<keyword evidence="4" id="KW-0378">Hydrolase</keyword>
<dbReference type="PRINTS" id="PR00127">
    <property type="entry name" value="CLPPROTEASEP"/>
</dbReference>
<comment type="caution">
    <text evidence="7">The sequence shown here is derived from an EMBL/GenBank/DDBJ whole genome shotgun (WGS) entry which is preliminary data.</text>
</comment>
<protein>
    <recommendedName>
        <fullName evidence="6">ATP-dependent Clp protease proteolytic subunit</fullName>
    </recommendedName>
</protein>
<dbReference type="Gene3D" id="3.90.226.10">
    <property type="entry name" value="2-enoyl-CoA Hydratase, Chain A, domain 1"/>
    <property type="match status" value="1"/>
</dbReference>
<evidence type="ECO:0000256" key="4">
    <source>
        <dbReference type="ARBA" id="ARBA00022801"/>
    </source>
</evidence>
<reference evidence="7" key="1">
    <citation type="submission" date="2020-08" db="EMBL/GenBank/DDBJ databases">
        <title>Genome public.</title>
        <authorList>
            <person name="Liu C."/>
            <person name="Sun Q."/>
        </authorList>
    </citation>
    <scope>NUCLEOTIDE SEQUENCE</scope>
    <source>
        <strain evidence="7">BX12</strain>
    </source>
</reference>
<keyword evidence="8" id="KW-1185">Reference proteome</keyword>
<dbReference type="InterPro" id="IPR029045">
    <property type="entry name" value="ClpP/crotonase-like_dom_sf"/>
</dbReference>
<dbReference type="SUPFAM" id="SSF52096">
    <property type="entry name" value="ClpP/crotonase"/>
    <property type="match status" value="1"/>
</dbReference>
<evidence type="ECO:0000256" key="2">
    <source>
        <dbReference type="ARBA" id="ARBA00022490"/>
    </source>
</evidence>
<gene>
    <name evidence="7" type="ORF">H9L42_16055</name>
</gene>
<dbReference type="AlphaFoldDB" id="A0A923NMK3"/>
<dbReference type="GO" id="GO:0009368">
    <property type="term" value="C:endopeptidase Clp complex"/>
    <property type="evidence" value="ECO:0007669"/>
    <property type="project" value="TreeGrafter"/>
</dbReference>
<sequence>MQKKREEVKRVEIDVRGDIISNDDKWIYNYLEWESTCPADVKNALLTKESDEKLTVMINSGGGSVMAGQEIYSMLRERDDVEIKVQSLAGSAASVIAMANTCEISPVAMIMIHNVSMWGVNGDYHEMQKNAEILRQMNAALASSYVNKTGKSKEEILRLMDRETWLTANQALEMGFVDKISDTAPQMINNVEGMRLTDEIRSRVIAEIEDNTKNELLSDLDRFGV</sequence>
<name>A0A923NMK3_9FIRM</name>